<keyword evidence="6" id="KW-0325">Glycoprotein</keyword>
<evidence type="ECO:0000256" key="4">
    <source>
        <dbReference type="ARBA" id="ARBA00022989"/>
    </source>
</evidence>
<dbReference type="PANTHER" id="PTHR12270">
    <property type="entry name" value="GLYCOSYLTRANSFERASE-RELATED"/>
    <property type="match status" value="1"/>
</dbReference>
<evidence type="ECO:0000256" key="2">
    <source>
        <dbReference type="ARBA" id="ARBA00022692"/>
    </source>
</evidence>
<dbReference type="InterPro" id="IPR051292">
    <property type="entry name" value="Xyl/GlcA_transferase"/>
</dbReference>
<feature type="transmembrane region" description="Helical" evidence="8">
    <location>
        <begin position="55"/>
        <end position="73"/>
    </location>
</feature>
<evidence type="ECO:0000256" key="7">
    <source>
        <dbReference type="SAM" id="MobiDB-lite"/>
    </source>
</evidence>
<evidence type="ECO:0000256" key="8">
    <source>
        <dbReference type="SAM" id="Phobius"/>
    </source>
</evidence>
<evidence type="ECO:0000256" key="5">
    <source>
        <dbReference type="ARBA" id="ARBA00023136"/>
    </source>
</evidence>
<gene>
    <name evidence="9" type="ORF">INT47_002026</name>
</gene>
<name>A0A8H7R251_9FUNG</name>
<sequence length="539" mass="60988">MDKLLGRKATSQNSNLDNDKNKPFYNNSRRHYKRFSSSPPTNAWQRRLLSPAKGIIPLIALVFLFFMLFPSGGSSKKSNRIQLREQPTYEKHASSCSVELCNPLNKCSTWLPNQRYNWSDLSKAGVFRDLSTINVSTGCDLRIKVEGRVDGGEWLTIPNGLTECTETGYGTKCRNFVELDLKADILIMATQMKNLMKGLDKSSQSQEIILVQHAGEILDTMDVTLISQFSVNRLETFAKAIKSWSGPITAAIYLTNAEDIEELVEFFSVQKNLEAYDGVTLALVKPNYLSNAHLAYPINHLRNIAITESSTEYIFVLDADFSPSINLYGYLRNKLLPFIAYQSGKIPATAWVVPCFALREGYDQIPLPDSYDELRKLVGRDIAYITDPGAGHGPTLATEIAMVRPLLLGNPLAYEVCFESQWEPYYILHRSAPLYDVRFKNQGGDKQAHALHLNAEKFRFMILREVFMMHKDHSKMIWPDGGFEKAQKAIKKWNYFDEFMHEIESLYGTNVRWPKGCTAMAIGWQDQRRDGLGLAAGAA</sequence>
<comment type="subcellular location">
    <subcellularLocation>
        <location evidence="1">Membrane</location>
        <topology evidence="1">Single-pass type II membrane protein</topology>
    </subcellularLocation>
</comment>
<dbReference type="GO" id="GO:0035269">
    <property type="term" value="P:protein O-linked glycosylation via mannose"/>
    <property type="evidence" value="ECO:0007669"/>
    <property type="project" value="TreeGrafter"/>
</dbReference>
<dbReference type="OrthoDB" id="411524at2759"/>
<dbReference type="Proteomes" id="UP000603453">
    <property type="component" value="Unassembled WGS sequence"/>
</dbReference>
<evidence type="ECO:0000313" key="9">
    <source>
        <dbReference type="EMBL" id="KAG2201766.1"/>
    </source>
</evidence>
<protein>
    <submittedName>
        <fullName evidence="9">Uncharacterized protein</fullName>
    </submittedName>
</protein>
<dbReference type="GO" id="GO:0015020">
    <property type="term" value="F:glucuronosyltransferase activity"/>
    <property type="evidence" value="ECO:0007669"/>
    <property type="project" value="TreeGrafter"/>
</dbReference>
<evidence type="ECO:0000256" key="1">
    <source>
        <dbReference type="ARBA" id="ARBA00004606"/>
    </source>
</evidence>
<dbReference type="EMBL" id="JAEPRD010000068">
    <property type="protein sequence ID" value="KAG2201766.1"/>
    <property type="molecule type" value="Genomic_DNA"/>
</dbReference>
<evidence type="ECO:0000313" key="10">
    <source>
        <dbReference type="Proteomes" id="UP000603453"/>
    </source>
</evidence>
<dbReference type="AlphaFoldDB" id="A0A8H7R251"/>
<keyword evidence="10" id="KW-1185">Reference proteome</keyword>
<dbReference type="PANTHER" id="PTHR12270:SF52">
    <property type="entry name" value="GLYCOSYLTRANSFERASE-LIKE PROTEIN GNT13-RELATED"/>
    <property type="match status" value="1"/>
</dbReference>
<reference evidence="9" key="1">
    <citation type="submission" date="2020-12" db="EMBL/GenBank/DDBJ databases">
        <title>Metabolic potential, ecology and presence of endohyphal bacteria is reflected in genomic diversity of Mucoromycotina.</title>
        <authorList>
            <person name="Muszewska A."/>
            <person name="Okrasinska A."/>
            <person name="Steczkiewicz K."/>
            <person name="Drgas O."/>
            <person name="Orlowska M."/>
            <person name="Perlinska-Lenart U."/>
            <person name="Aleksandrzak-Piekarczyk T."/>
            <person name="Szatraj K."/>
            <person name="Zielenkiewicz U."/>
            <person name="Pilsyk S."/>
            <person name="Malc E."/>
            <person name="Mieczkowski P."/>
            <person name="Kruszewska J.S."/>
            <person name="Biernat P."/>
            <person name="Pawlowska J."/>
        </authorList>
    </citation>
    <scope>NUCLEOTIDE SEQUENCE</scope>
    <source>
        <strain evidence="9">WA0000017839</strain>
    </source>
</reference>
<keyword evidence="2 8" id="KW-0812">Transmembrane</keyword>
<keyword evidence="5 8" id="KW-0472">Membrane</keyword>
<keyword evidence="4 8" id="KW-1133">Transmembrane helix</keyword>
<comment type="caution">
    <text evidence="9">The sequence shown here is derived from an EMBL/GenBank/DDBJ whole genome shotgun (WGS) entry which is preliminary data.</text>
</comment>
<keyword evidence="3" id="KW-0735">Signal-anchor</keyword>
<organism evidence="9 10">
    <name type="scientific">Mucor saturninus</name>
    <dbReference type="NCBI Taxonomy" id="64648"/>
    <lineage>
        <taxon>Eukaryota</taxon>
        <taxon>Fungi</taxon>
        <taxon>Fungi incertae sedis</taxon>
        <taxon>Mucoromycota</taxon>
        <taxon>Mucoromycotina</taxon>
        <taxon>Mucoromycetes</taxon>
        <taxon>Mucorales</taxon>
        <taxon>Mucorineae</taxon>
        <taxon>Mucoraceae</taxon>
        <taxon>Mucor</taxon>
    </lineage>
</organism>
<evidence type="ECO:0000256" key="3">
    <source>
        <dbReference type="ARBA" id="ARBA00022968"/>
    </source>
</evidence>
<proteinExistence type="predicted"/>
<dbReference type="GO" id="GO:0016020">
    <property type="term" value="C:membrane"/>
    <property type="evidence" value="ECO:0007669"/>
    <property type="project" value="UniProtKB-SubCell"/>
</dbReference>
<dbReference type="GO" id="GO:0042285">
    <property type="term" value="F:xylosyltransferase activity"/>
    <property type="evidence" value="ECO:0007669"/>
    <property type="project" value="TreeGrafter"/>
</dbReference>
<dbReference type="Pfam" id="PF13896">
    <property type="entry name" value="Glyco_transf_49"/>
    <property type="match status" value="1"/>
</dbReference>
<feature type="region of interest" description="Disordered" evidence="7">
    <location>
        <begin position="1"/>
        <end position="41"/>
    </location>
</feature>
<accession>A0A8H7R251</accession>
<evidence type="ECO:0000256" key="6">
    <source>
        <dbReference type="ARBA" id="ARBA00023180"/>
    </source>
</evidence>